<feature type="non-terminal residue" evidence="2">
    <location>
        <position position="65"/>
    </location>
</feature>
<sequence length="65" mass="7153">MQPGVGVGAGSLDTGPVNVENAPARRTAHRVMAKKKRKVSRSAQGKQRQERRDGWATSRRQVRVS</sequence>
<evidence type="ECO:0000313" key="2">
    <source>
        <dbReference type="EMBL" id="GFH33363.1"/>
    </source>
</evidence>
<dbReference type="EMBL" id="BLLF01008406">
    <property type="protein sequence ID" value="GFH33363.1"/>
    <property type="molecule type" value="Genomic_DNA"/>
</dbReference>
<evidence type="ECO:0000313" key="3">
    <source>
        <dbReference type="Proteomes" id="UP000485058"/>
    </source>
</evidence>
<name>A0A6A0AM18_HAELA</name>
<comment type="caution">
    <text evidence="2">The sequence shown here is derived from an EMBL/GenBank/DDBJ whole genome shotgun (WGS) entry which is preliminary data.</text>
</comment>
<proteinExistence type="predicted"/>
<organism evidence="2 3">
    <name type="scientific">Haematococcus lacustris</name>
    <name type="common">Green alga</name>
    <name type="synonym">Haematococcus pluvialis</name>
    <dbReference type="NCBI Taxonomy" id="44745"/>
    <lineage>
        <taxon>Eukaryota</taxon>
        <taxon>Viridiplantae</taxon>
        <taxon>Chlorophyta</taxon>
        <taxon>core chlorophytes</taxon>
        <taxon>Chlorophyceae</taxon>
        <taxon>CS clade</taxon>
        <taxon>Chlamydomonadales</taxon>
        <taxon>Haematococcaceae</taxon>
        <taxon>Haematococcus</taxon>
    </lineage>
</organism>
<reference evidence="2 3" key="1">
    <citation type="submission" date="2020-02" db="EMBL/GenBank/DDBJ databases">
        <title>Draft genome sequence of Haematococcus lacustris strain NIES-144.</title>
        <authorList>
            <person name="Morimoto D."/>
            <person name="Nakagawa S."/>
            <person name="Yoshida T."/>
            <person name="Sawayama S."/>
        </authorList>
    </citation>
    <scope>NUCLEOTIDE SEQUENCE [LARGE SCALE GENOMIC DNA]</scope>
    <source>
        <strain evidence="2 3">NIES-144</strain>
    </source>
</reference>
<dbReference type="Proteomes" id="UP000485058">
    <property type="component" value="Unassembled WGS sequence"/>
</dbReference>
<dbReference type="AlphaFoldDB" id="A0A6A0AM18"/>
<evidence type="ECO:0000256" key="1">
    <source>
        <dbReference type="SAM" id="MobiDB-lite"/>
    </source>
</evidence>
<gene>
    <name evidence="2" type="ORF">HaLaN_32726</name>
</gene>
<feature type="compositionally biased region" description="Basic residues" evidence="1">
    <location>
        <begin position="26"/>
        <end position="40"/>
    </location>
</feature>
<protein>
    <submittedName>
        <fullName evidence="2">Uncharacterized protein</fullName>
    </submittedName>
</protein>
<feature type="region of interest" description="Disordered" evidence="1">
    <location>
        <begin position="1"/>
        <end position="65"/>
    </location>
</feature>
<keyword evidence="3" id="KW-1185">Reference proteome</keyword>
<accession>A0A6A0AM18</accession>